<evidence type="ECO:0000313" key="2">
    <source>
        <dbReference type="EMBL" id="MBC2770617.1"/>
    </source>
</evidence>
<dbReference type="Proteomes" id="UP000545386">
    <property type="component" value="Unassembled WGS sequence"/>
</dbReference>
<evidence type="ECO:0000259" key="1">
    <source>
        <dbReference type="Pfam" id="PF26343"/>
    </source>
</evidence>
<dbReference type="EMBL" id="JACJUU010000010">
    <property type="protein sequence ID" value="MBC2770617.1"/>
    <property type="molecule type" value="Genomic_DNA"/>
</dbReference>
<gene>
    <name evidence="2" type="ORF">GTU67_11940</name>
</gene>
<protein>
    <recommendedName>
        <fullName evidence="1">VapC50 C-terminal domain-containing protein</fullName>
    </recommendedName>
</protein>
<accession>A0A842HQM1</accession>
<proteinExistence type="predicted"/>
<evidence type="ECO:0000313" key="3">
    <source>
        <dbReference type="Proteomes" id="UP000545386"/>
    </source>
</evidence>
<reference evidence="2 3" key="1">
    <citation type="submission" date="2020-08" db="EMBL/GenBank/DDBJ databases">
        <title>Paraeoetvoesia sp. YC-7-48 draft genome sequence.</title>
        <authorList>
            <person name="Yao L."/>
        </authorList>
    </citation>
    <scope>NUCLEOTIDE SEQUENCE [LARGE SCALE GENOMIC DNA]</scope>
    <source>
        <strain evidence="3">YC-7-48</strain>
    </source>
</reference>
<sequence length="90" mass="9805">MAGHVDCIVTSNLQDFPSDVLAPFGLEAVDPDTFIINQWDLNPVNAIAAFKRMRARRKKPEASPIDFADALEIGGLPTTAERLRAAAELI</sequence>
<name>A0A842HQM1_9BURK</name>
<comment type="caution">
    <text evidence="2">The sequence shown here is derived from an EMBL/GenBank/DDBJ whole genome shotgun (WGS) entry which is preliminary data.</text>
</comment>
<dbReference type="RefSeq" id="WP_185780295.1">
    <property type="nucleotide sequence ID" value="NZ_JACJUU010000010.1"/>
</dbReference>
<keyword evidence="3" id="KW-1185">Reference proteome</keyword>
<organism evidence="2 3">
    <name type="scientific">Pusillimonas minor</name>
    <dbReference type="NCBI Taxonomy" id="2697024"/>
    <lineage>
        <taxon>Bacteria</taxon>
        <taxon>Pseudomonadati</taxon>
        <taxon>Pseudomonadota</taxon>
        <taxon>Betaproteobacteria</taxon>
        <taxon>Burkholderiales</taxon>
        <taxon>Alcaligenaceae</taxon>
        <taxon>Pusillimonas</taxon>
    </lineage>
</organism>
<dbReference type="Pfam" id="PF26343">
    <property type="entry name" value="VapC50_C"/>
    <property type="match status" value="1"/>
</dbReference>
<dbReference type="AlphaFoldDB" id="A0A842HQM1"/>
<feature type="domain" description="VapC50 C-terminal" evidence="1">
    <location>
        <begin position="31"/>
        <end position="85"/>
    </location>
</feature>
<dbReference type="InterPro" id="IPR058652">
    <property type="entry name" value="VapC50_C"/>
</dbReference>